<dbReference type="SUPFAM" id="SSF50494">
    <property type="entry name" value="Trypsin-like serine proteases"/>
    <property type="match status" value="1"/>
</dbReference>
<feature type="signal peptide" evidence="11">
    <location>
        <begin position="1"/>
        <end position="16"/>
    </location>
</feature>
<dbReference type="PRINTS" id="PR00722">
    <property type="entry name" value="CHYMOTRYPSIN"/>
</dbReference>
<feature type="non-terminal residue" evidence="13">
    <location>
        <position position="281"/>
    </location>
</feature>
<keyword evidence="14" id="KW-1185">Reference proteome</keyword>
<protein>
    <recommendedName>
        <fullName evidence="9">limulus clotting factor C</fullName>
        <ecNumber evidence="9">3.4.21.84</ecNumber>
    </recommendedName>
</protein>
<evidence type="ECO:0000256" key="10">
    <source>
        <dbReference type="RuleBase" id="RU363034"/>
    </source>
</evidence>
<comment type="catalytic activity">
    <reaction evidence="8">
        <text>Selective cleavage of 103-Arg-|-Ser-104 and 124-Ile-|-Ile-125 bonds in Limulus clotting factor B to form activated factor B. Cleavage of -Pro-Arg-|-Xaa- bonds in synthetic substrates.</text>
        <dbReference type="EC" id="3.4.21.84"/>
    </reaction>
</comment>
<dbReference type="PROSITE" id="PS00135">
    <property type="entry name" value="TRYPSIN_SER"/>
    <property type="match status" value="1"/>
</dbReference>
<dbReference type="InterPro" id="IPR043504">
    <property type="entry name" value="Peptidase_S1_PA_chymotrypsin"/>
</dbReference>
<feature type="domain" description="Peptidase S1" evidence="12">
    <location>
        <begin position="31"/>
        <end position="257"/>
    </location>
</feature>
<evidence type="ECO:0000256" key="6">
    <source>
        <dbReference type="ARBA" id="ARBA00022825"/>
    </source>
</evidence>
<dbReference type="EMBL" id="SEYY01020582">
    <property type="protein sequence ID" value="KAB7497195.1"/>
    <property type="molecule type" value="Genomic_DNA"/>
</dbReference>
<evidence type="ECO:0000259" key="12">
    <source>
        <dbReference type="PROSITE" id="PS50240"/>
    </source>
</evidence>
<accession>A0A5N5STF9</accession>
<sequence length="281" mass="30974">MKSIFLLLFIAPGILGLPRKTPRSQRVDSYVINGRDAEYGEFPYMASLQDSSFGFDYPICGGAVYNDKFILTAAHCVNEENADDPSYLKVYAGDYSLSDIDGNEQIVPISEFIIHEDFNKYSMFNDIALLRLQSPLNYTSYVQPILLPSEEQESSWGQTSNGQTAKILQAVSLPIVSDEDCRDVYGNYDVQDSMVCAGGSGSGGCNGDSGSPLVCDNSGQLYIAGIGSWGYECATAGFPSVFTEVSYYIDWILQQTKLTQLILYLLTNVYNHLTFSLELAL</sequence>
<dbReference type="PROSITE" id="PS00134">
    <property type="entry name" value="TRYPSIN_HIS"/>
    <property type="match status" value="1"/>
</dbReference>
<evidence type="ECO:0000256" key="5">
    <source>
        <dbReference type="ARBA" id="ARBA00022820"/>
    </source>
</evidence>
<evidence type="ECO:0000256" key="3">
    <source>
        <dbReference type="ARBA" id="ARBA00022729"/>
    </source>
</evidence>
<dbReference type="AlphaFoldDB" id="A0A5N5STF9"/>
<organism evidence="13 14">
    <name type="scientific">Armadillidium nasatum</name>
    <dbReference type="NCBI Taxonomy" id="96803"/>
    <lineage>
        <taxon>Eukaryota</taxon>
        <taxon>Metazoa</taxon>
        <taxon>Ecdysozoa</taxon>
        <taxon>Arthropoda</taxon>
        <taxon>Crustacea</taxon>
        <taxon>Multicrustacea</taxon>
        <taxon>Malacostraca</taxon>
        <taxon>Eumalacostraca</taxon>
        <taxon>Peracarida</taxon>
        <taxon>Isopoda</taxon>
        <taxon>Oniscidea</taxon>
        <taxon>Crinocheta</taxon>
        <taxon>Armadillidiidae</taxon>
        <taxon>Armadillidium</taxon>
    </lineage>
</organism>
<evidence type="ECO:0000256" key="9">
    <source>
        <dbReference type="ARBA" id="ARBA00066707"/>
    </source>
</evidence>
<keyword evidence="3 11" id="KW-0732">Signal</keyword>
<dbReference type="Pfam" id="PF00089">
    <property type="entry name" value="Trypsin"/>
    <property type="match status" value="1"/>
</dbReference>
<dbReference type="InterPro" id="IPR033116">
    <property type="entry name" value="TRYPSIN_SER"/>
</dbReference>
<dbReference type="PANTHER" id="PTHR24252">
    <property type="entry name" value="ACROSIN-RELATED"/>
    <property type="match status" value="1"/>
</dbReference>
<dbReference type="InterPro" id="IPR009003">
    <property type="entry name" value="Peptidase_S1_PA"/>
</dbReference>
<keyword evidence="1" id="KW-0768">Sushi</keyword>
<dbReference type="PROSITE" id="PS50240">
    <property type="entry name" value="TRYPSIN_DOM"/>
    <property type="match status" value="1"/>
</dbReference>
<feature type="chain" id="PRO_5024355357" description="limulus clotting factor C" evidence="11">
    <location>
        <begin position="17"/>
        <end position="281"/>
    </location>
</feature>
<dbReference type="InterPro" id="IPR001254">
    <property type="entry name" value="Trypsin_dom"/>
</dbReference>
<keyword evidence="6 10" id="KW-0720">Serine protease</keyword>
<evidence type="ECO:0000313" key="13">
    <source>
        <dbReference type="EMBL" id="KAB7497195.1"/>
    </source>
</evidence>
<dbReference type="InterPro" id="IPR001314">
    <property type="entry name" value="Peptidase_S1A"/>
</dbReference>
<dbReference type="Proteomes" id="UP000326759">
    <property type="component" value="Unassembled WGS sequence"/>
</dbReference>
<keyword evidence="2 10" id="KW-0645">Protease</keyword>
<keyword evidence="5" id="KW-0353">Hemolymph clotting</keyword>
<dbReference type="GO" id="GO:0042381">
    <property type="term" value="P:hemolymph coagulation"/>
    <property type="evidence" value="ECO:0007669"/>
    <property type="project" value="UniProtKB-KW"/>
</dbReference>
<evidence type="ECO:0000256" key="11">
    <source>
        <dbReference type="SAM" id="SignalP"/>
    </source>
</evidence>
<evidence type="ECO:0000256" key="4">
    <source>
        <dbReference type="ARBA" id="ARBA00022801"/>
    </source>
</evidence>
<comment type="caution">
    <text evidence="13">The sequence shown here is derived from an EMBL/GenBank/DDBJ whole genome shotgun (WGS) entry which is preliminary data.</text>
</comment>
<dbReference type="Gene3D" id="2.40.10.10">
    <property type="entry name" value="Trypsin-like serine proteases"/>
    <property type="match status" value="1"/>
</dbReference>
<reference evidence="13 14" key="1">
    <citation type="journal article" date="2019" name="PLoS Biol.">
        <title>Sex chromosomes control vertical transmission of feminizing Wolbachia symbionts in an isopod.</title>
        <authorList>
            <person name="Becking T."/>
            <person name="Chebbi M.A."/>
            <person name="Giraud I."/>
            <person name="Moumen B."/>
            <person name="Laverre T."/>
            <person name="Caubet Y."/>
            <person name="Peccoud J."/>
            <person name="Gilbert C."/>
            <person name="Cordaux R."/>
        </authorList>
    </citation>
    <scope>NUCLEOTIDE SEQUENCE [LARGE SCALE GENOMIC DNA]</scope>
    <source>
        <strain evidence="13">ANa2</strain>
        <tissue evidence="13">Whole body excluding digestive tract and cuticle</tissue>
    </source>
</reference>
<dbReference type="InterPro" id="IPR018114">
    <property type="entry name" value="TRYPSIN_HIS"/>
</dbReference>
<dbReference type="GO" id="GO:0004252">
    <property type="term" value="F:serine-type endopeptidase activity"/>
    <property type="evidence" value="ECO:0007669"/>
    <property type="project" value="InterPro"/>
</dbReference>
<dbReference type="SMART" id="SM00020">
    <property type="entry name" value="Tryp_SPc"/>
    <property type="match status" value="1"/>
</dbReference>
<gene>
    <name evidence="13" type="primary">TRYP_5</name>
    <name evidence="13" type="ORF">Anas_09442</name>
</gene>
<dbReference type="FunFam" id="2.40.10.10:FF:000120">
    <property type="entry name" value="Putative serine protease"/>
    <property type="match status" value="1"/>
</dbReference>
<dbReference type="EC" id="3.4.21.84" evidence="9"/>
<evidence type="ECO:0000256" key="2">
    <source>
        <dbReference type="ARBA" id="ARBA00022670"/>
    </source>
</evidence>
<evidence type="ECO:0000256" key="7">
    <source>
        <dbReference type="ARBA" id="ARBA00023157"/>
    </source>
</evidence>
<keyword evidence="4 10" id="KW-0378">Hydrolase</keyword>
<evidence type="ECO:0000313" key="14">
    <source>
        <dbReference type="Proteomes" id="UP000326759"/>
    </source>
</evidence>
<evidence type="ECO:0000256" key="8">
    <source>
        <dbReference type="ARBA" id="ARBA00052079"/>
    </source>
</evidence>
<dbReference type="OrthoDB" id="10059102at2759"/>
<name>A0A5N5STF9_9CRUS</name>
<proteinExistence type="predicted"/>
<keyword evidence="7" id="KW-1015">Disulfide bond</keyword>
<dbReference type="GO" id="GO:0006508">
    <property type="term" value="P:proteolysis"/>
    <property type="evidence" value="ECO:0007669"/>
    <property type="project" value="UniProtKB-KW"/>
</dbReference>
<dbReference type="CDD" id="cd00190">
    <property type="entry name" value="Tryp_SPc"/>
    <property type="match status" value="1"/>
</dbReference>
<evidence type="ECO:0000256" key="1">
    <source>
        <dbReference type="ARBA" id="ARBA00022659"/>
    </source>
</evidence>
<dbReference type="PANTHER" id="PTHR24252:SF7">
    <property type="entry name" value="HYALIN"/>
    <property type="match status" value="1"/>
</dbReference>